<dbReference type="Gene3D" id="1.20.144.10">
    <property type="entry name" value="Phosphatidic acid phosphatase type 2/haloperoxidase"/>
    <property type="match status" value="1"/>
</dbReference>
<keyword evidence="6" id="KW-0472">Membrane</keyword>
<keyword evidence="3" id="KW-0812">Transmembrane</keyword>
<reference evidence="9 10" key="1">
    <citation type="submission" date="2024-06" db="EMBL/GenBank/DDBJ databases">
        <title>Soil Sphingobacterium thalpophilum.</title>
        <authorList>
            <person name="Yang J."/>
            <person name="Li J."/>
        </authorList>
    </citation>
    <scope>NUCLEOTIDE SEQUENCE [LARGE SCALE GENOMIC DNA]</scope>
    <source>
        <strain evidence="9 10">22g91tb</strain>
    </source>
</reference>
<dbReference type="EMBL" id="JBEOQB010000002">
    <property type="protein sequence ID" value="MEZ0451415.1"/>
    <property type="molecule type" value="Genomic_DNA"/>
</dbReference>
<evidence type="ECO:0000256" key="4">
    <source>
        <dbReference type="ARBA" id="ARBA00022801"/>
    </source>
</evidence>
<dbReference type="InterPro" id="IPR036938">
    <property type="entry name" value="PAP2/HPO_sf"/>
</dbReference>
<gene>
    <name evidence="9" type="ORF">ABTW24_07390</name>
</gene>
<evidence type="ECO:0000256" key="5">
    <source>
        <dbReference type="ARBA" id="ARBA00022989"/>
    </source>
</evidence>
<dbReference type="SMART" id="SM00014">
    <property type="entry name" value="acidPPc"/>
    <property type="match status" value="1"/>
</dbReference>
<evidence type="ECO:0000256" key="1">
    <source>
        <dbReference type="ARBA" id="ARBA00004651"/>
    </source>
</evidence>
<sequence>MKKIVFFVIYWMSSLNMVFWAQAQTASTLDIRILESIAETRTPPQTQTFKVLSDINNYVQVAVPVGLLVAGAVNNDKVMRQNALYVASSTAVTALVNVGIKHLIKRSRPFRKYPNFISVRTASGYSFPSGHTSSAFATASALSRAYPKWYVVGPSLLWAGSVSYSRMYLGVHYPTDVLAGAVLGSGSAFALDGLRKK</sequence>
<comment type="subcellular location">
    <subcellularLocation>
        <location evidence="1">Cell membrane</location>
        <topology evidence="1">Multi-pass membrane protein</topology>
    </subcellularLocation>
</comment>
<dbReference type="RefSeq" id="WP_370482346.1">
    <property type="nucleotide sequence ID" value="NZ_JBEOQA010000001.1"/>
</dbReference>
<accession>A0ABV4HCI4</accession>
<evidence type="ECO:0000256" key="2">
    <source>
        <dbReference type="ARBA" id="ARBA00022475"/>
    </source>
</evidence>
<keyword evidence="10" id="KW-1185">Reference proteome</keyword>
<keyword evidence="2" id="KW-1003">Cell membrane</keyword>
<dbReference type="CDD" id="cd03392">
    <property type="entry name" value="PAP2_like_2"/>
    <property type="match status" value="1"/>
</dbReference>
<evidence type="ECO:0000313" key="10">
    <source>
        <dbReference type="Proteomes" id="UP001566204"/>
    </source>
</evidence>
<feature type="signal peptide" evidence="7">
    <location>
        <begin position="1"/>
        <end position="23"/>
    </location>
</feature>
<dbReference type="InterPro" id="IPR000326">
    <property type="entry name" value="PAP2/HPO"/>
</dbReference>
<dbReference type="PANTHER" id="PTHR14969:SF62">
    <property type="entry name" value="DECAPRENYLPHOSPHORYL-5-PHOSPHORIBOSE PHOSPHATASE RV3807C-RELATED"/>
    <property type="match status" value="1"/>
</dbReference>
<evidence type="ECO:0000256" key="6">
    <source>
        <dbReference type="ARBA" id="ARBA00023136"/>
    </source>
</evidence>
<proteinExistence type="predicted"/>
<dbReference type="SUPFAM" id="SSF48317">
    <property type="entry name" value="Acid phosphatase/Vanadium-dependent haloperoxidase"/>
    <property type="match status" value="1"/>
</dbReference>
<dbReference type="Proteomes" id="UP001566204">
    <property type="component" value="Unassembled WGS sequence"/>
</dbReference>
<comment type="caution">
    <text evidence="9">The sequence shown here is derived from an EMBL/GenBank/DDBJ whole genome shotgun (WGS) entry which is preliminary data.</text>
</comment>
<organism evidence="9 10">
    <name type="scientific">Sphingobacterium thalpophilum</name>
    <dbReference type="NCBI Taxonomy" id="259"/>
    <lineage>
        <taxon>Bacteria</taxon>
        <taxon>Pseudomonadati</taxon>
        <taxon>Bacteroidota</taxon>
        <taxon>Sphingobacteriia</taxon>
        <taxon>Sphingobacteriales</taxon>
        <taxon>Sphingobacteriaceae</taxon>
        <taxon>Sphingobacterium</taxon>
    </lineage>
</organism>
<dbReference type="Pfam" id="PF01569">
    <property type="entry name" value="PAP2"/>
    <property type="match status" value="1"/>
</dbReference>
<protein>
    <submittedName>
        <fullName evidence="9">Phosphatase PAP2 family protein</fullName>
    </submittedName>
</protein>
<keyword evidence="4" id="KW-0378">Hydrolase</keyword>
<evidence type="ECO:0000256" key="3">
    <source>
        <dbReference type="ARBA" id="ARBA00022692"/>
    </source>
</evidence>
<dbReference type="PANTHER" id="PTHR14969">
    <property type="entry name" value="SPHINGOSINE-1-PHOSPHATE PHOSPHOHYDROLASE"/>
    <property type="match status" value="1"/>
</dbReference>
<name>A0ABV4HCI4_9SPHI</name>
<evidence type="ECO:0000259" key="8">
    <source>
        <dbReference type="SMART" id="SM00014"/>
    </source>
</evidence>
<evidence type="ECO:0000256" key="7">
    <source>
        <dbReference type="SAM" id="SignalP"/>
    </source>
</evidence>
<keyword evidence="7" id="KW-0732">Signal</keyword>
<evidence type="ECO:0000313" key="9">
    <source>
        <dbReference type="EMBL" id="MEZ0451415.1"/>
    </source>
</evidence>
<feature type="domain" description="Phosphatidic acid phosphatase type 2/haloperoxidase" evidence="8">
    <location>
        <begin position="83"/>
        <end position="192"/>
    </location>
</feature>
<feature type="chain" id="PRO_5045768558" evidence="7">
    <location>
        <begin position="24"/>
        <end position="197"/>
    </location>
</feature>
<keyword evidence="5" id="KW-1133">Transmembrane helix</keyword>